<keyword evidence="3" id="KW-1185">Reference proteome</keyword>
<feature type="transmembrane region" description="Helical" evidence="1">
    <location>
        <begin position="27"/>
        <end position="46"/>
    </location>
</feature>
<keyword evidence="1" id="KW-0472">Membrane</keyword>
<reference evidence="2" key="1">
    <citation type="submission" date="2025-08" db="UniProtKB">
        <authorList>
            <consortium name="Ensembl"/>
        </authorList>
    </citation>
    <scope>IDENTIFICATION</scope>
</reference>
<keyword evidence="1" id="KW-0812">Transmembrane</keyword>
<evidence type="ECO:0000313" key="3">
    <source>
        <dbReference type="Proteomes" id="UP000261360"/>
    </source>
</evidence>
<reference evidence="2" key="2">
    <citation type="submission" date="2025-09" db="UniProtKB">
        <authorList>
            <consortium name="Ensembl"/>
        </authorList>
    </citation>
    <scope>IDENTIFICATION</scope>
</reference>
<name>A0A3B4Y7J0_SERLL</name>
<accession>A0A3B4Y7J0</accession>
<evidence type="ECO:0000313" key="2">
    <source>
        <dbReference type="Ensembl" id="ENSSLDP00000023918.1"/>
    </source>
</evidence>
<dbReference type="AlphaFoldDB" id="A0A3B4Y7J0"/>
<feature type="transmembrane region" description="Helical" evidence="1">
    <location>
        <begin position="52"/>
        <end position="74"/>
    </location>
</feature>
<keyword evidence="1" id="KW-1133">Transmembrane helix</keyword>
<evidence type="ECO:0000256" key="1">
    <source>
        <dbReference type="SAM" id="Phobius"/>
    </source>
</evidence>
<dbReference type="GeneTree" id="ENSGT00940000180519"/>
<dbReference type="Proteomes" id="UP000261360">
    <property type="component" value="Unplaced"/>
</dbReference>
<sequence>MATYMPQVCAQWPSTNISGLIQATVRFRMVFIMIHLCLCFCLLLRSCAVDPISFFFSFFFFMNAICQECCYAVISFVETMYIVS</sequence>
<proteinExistence type="predicted"/>
<protein>
    <submittedName>
        <fullName evidence="2">Uncharacterized protein</fullName>
    </submittedName>
</protein>
<dbReference type="Ensembl" id="ENSSLDT00000024682.1">
    <property type="protein sequence ID" value="ENSSLDP00000023918.1"/>
    <property type="gene ID" value="ENSSLDG00000018655.1"/>
</dbReference>
<organism evidence="2 3">
    <name type="scientific">Seriola lalandi dorsalis</name>
    <dbReference type="NCBI Taxonomy" id="1841481"/>
    <lineage>
        <taxon>Eukaryota</taxon>
        <taxon>Metazoa</taxon>
        <taxon>Chordata</taxon>
        <taxon>Craniata</taxon>
        <taxon>Vertebrata</taxon>
        <taxon>Euteleostomi</taxon>
        <taxon>Actinopterygii</taxon>
        <taxon>Neopterygii</taxon>
        <taxon>Teleostei</taxon>
        <taxon>Neoteleostei</taxon>
        <taxon>Acanthomorphata</taxon>
        <taxon>Carangaria</taxon>
        <taxon>Carangiformes</taxon>
        <taxon>Carangidae</taxon>
        <taxon>Seriola</taxon>
    </lineage>
</organism>